<proteinExistence type="predicted"/>
<accession>A0ABY8I7D9</accession>
<name>A0ABY8I7D9_9BURK</name>
<evidence type="ECO:0000313" key="1">
    <source>
        <dbReference type="EMBL" id="WFR80846.1"/>
    </source>
</evidence>
<evidence type="ECO:0000313" key="2">
    <source>
        <dbReference type="Proteomes" id="UP001219584"/>
    </source>
</evidence>
<organism evidence="1 2">
    <name type="scientific">Janthinobacterium rivuli</name>
    <dbReference type="NCBI Taxonomy" id="2751478"/>
    <lineage>
        <taxon>Bacteria</taxon>
        <taxon>Pseudomonadati</taxon>
        <taxon>Pseudomonadota</taxon>
        <taxon>Betaproteobacteria</taxon>
        <taxon>Burkholderiales</taxon>
        <taxon>Oxalobacteraceae</taxon>
        <taxon>Janthinobacterium</taxon>
    </lineage>
</organism>
<dbReference type="Proteomes" id="UP001219584">
    <property type="component" value="Chromosome"/>
</dbReference>
<reference evidence="1 2" key="1">
    <citation type="submission" date="2023-04" db="EMBL/GenBank/DDBJ databases">
        <title>Nanopore sequencing of Janthinobacterium from water.</title>
        <authorList>
            <person name="Ciuchcinski K."/>
            <person name="Rokowska A."/>
            <person name="Dziewit L."/>
        </authorList>
    </citation>
    <scope>NUCLEOTIDE SEQUENCE [LARGE SCALE GENOMIC DNA]</scope>
    <source>
        <strain evidence="1 2">DEMB2</strain>
    </source>
</reference>
<keyword evidence="2" id="KW-1185">Reference proteome</keyword>
<gene>
    <name evidence="1" type="ORF">P9875_06695</name>
</gene>
<sequence length="140" mass="16444">MLFRHGNNSVFYNIDLFQYLQLFQCCSAPHIFRTAIKTAVIRGRKGYYQGIFSWWRLAFVALRKIFPVIGRPWLRATPALRLFARRTKYALSLRLFPARLHVDGAGDEQGIDLAWMDWFWRWNPVSQGEASTSAPMRCDR</sequence>
<dbReference type="EMBL" id="CP121464">
    <property type="protein sequence ID" value="WFR80846.1"/>
    <property type="molecule type" value="Genomic_DNA"/>
</dbReference>
<protein>
    <submittedName>
        <fullName evidence="1">Uncharacterized protein</fullName>
    </submittedName>
</protein>
<dbReference type="RefSeq" id="WP_278317898.1">
    <property type="nucleotide sequence ID" value="NZ_CP121464.1"/>
</dbReference>